<dbReference type="InterPro" id="IPR036875">
    <property type="entry name" value="Znf_CCHC_sf"/>
</dbReference>
<feature type="compositionally biased region" description="Polar residues" evidence="5">
    <location>
        <begin position="182"/>
        <end position="203"/>
    </location>
</feature>
<dbReference type="InterPro" id="IPR058594">
    <property type="entry name" value="PB1-like_dom_pln"/>
</dbReference>
<sequence>METLMDIMFHHGGTFKKNDDGISVYSPDNRTCLGDLDEDTLDVFFVRNYYKELGYDNIIQCWWLPPGRSLDGGLRALTCDGELREMCFAAQKNDRVVDVYFEHGVSTPEVIAGKEVVVWLDDTCEGDLVSKKNTSEGPKSDGNTSNLTIESNPIPNANPSPQNNPIPTPPETIPVTIPNPIDDNTTPILKPNSKSKPNPTSISKPKLTEKSIQKLNPILKTKLRETTKACSTAKAVGTYKRSINKGKEALHVDLTVNDDSSDDDSSEDSFFKPIQEDSSSSEDNASMSKSKLRNRKLKEVKRDYEKFEVHGHPTNMVVDLGKRLCTCQFWMLTGIPCVHACVALVRINKRSEDFCHQLCTMEAYNNTYAHHINPLSGQSLWEKSMYTQPQAPNIRRRPGALTKKRRKDVDEGNSGNKKAKPSGSLKRILKQFTCRYCGVKGHTKRECSKKRLDEVAVAVAAAKAAADKVKSKAASEAGPKPHIAASALHAGPQPQTTTSASDFGPQPHTAAAPVDKPPAVEIEISQPNYEGSQDIAGSTAPAPSRPKKLPTKRRTSPPPQSIRMDPMLEASEATTFRLANFMKFVPTLSFRAPRKKNNS</sequence>
<dbReference type="Pfam" id="PF04434">
    <property type="entry name" value="SWIM"/>
    <property type="match status" value="1"/>
</dbReference>
<evidence type="ECO:0000256" key="3">
    <source>
        <dbReference type="ARBA" id="ARBA00022833"/>
    </source>
</evidence>
<feature type="compositionally biased region" description="Basic residues" evidence="5">
    <location>
        <begin position="545"/>
        <end position="555"/>
    </location>
</feature>
<keyword evidence="3" id="KW-0862">Zinc</keyword>
<dbReference type="PANTHER" id="PTHR31973:SF197">
    <property type="entry name" value="SWIM-TYPE DOMAIN-CONTAINING PROTEIN"/>
    <property type="match status" value="1"/>
</dbReference>
<feature type="region of interest" description="Disordered" evidence="5">
    <location>
        <begin position="129"/>
        <end position="209"/>
    </location>
</feature>
<dbReference type="PROSITE" id="PS50158">
    <property type="entry name" value="ZF_CCHC"/>
    <property type="match status" value="1"/>
</dbReference>
<dbReference type="GO" id="GO:0003676">
    <property type="term" value="F:nucleic acid binding"/>
    <property type="evidence" value="ECO:0007669"/>
    <property type="project" value="InterPro"/>
</dbReference>
<comment type="caution">
    <text evidence="8">The sequence shown here is derived from an EMBL/GenBank/DDBJ whole genome shotgun (WGS) entry which is preliminary data.</text>
</comment>
<organism evidence="8 9">
    <name type="scientific">Arachis hypogaea</name>
    <name type="common">Peanut</name>
    <dbReference type="NCBI Taxonomy" id="3818"/>
    <lineage>
        <taxon>Eukaryota</taxon>
        <taxon>Viridiplantae</taxon>
        <taxon>Streptophyta</taxon>
        <taxon>Embryophyta</taxon>
        <taxon>Tracheophyta</taxon>
        <taxon>Spermatophyta</taxon>
        <taxon>Magnoliopsida</taxon>
        <taxon>eudicotyledons</taxon>
        <taxon>Gunneridae</taxon>
        <taxon>Pentapetalae</taxon>
        <taxon>rosids</taxon>
        <taxon>fabids</taxon>
        <taxon>Fabales</taxon>
        <taxon>Fabaceae</taxon>
        <taxon>Papilionoideae</taxon>
        <taxon>50 kb inversion clade</taxon>
        <taxon>dalbergioids sensu lato</taxon>
        <taxon>Dalbergieae</taxon>
        <taxon>Pterocarpus clade</taxon>
        <taxon>Arachis</taxon>
    </lineage>
</organism>
<feature type="compositionally biased region" description="Pro residues" evidence="5">
    <location>
        <begin position="156"/>
        <end position="172"/>
    </location>
</feature>
<evidence type="ECO:0000256" key="4">
    <source>
        <dbReference type="PROSITE-ProRule" id="PRU00047"/>
    </source>
</evidence>
<dbReference type="SUPFAM" id="SSF57756">
    <property type="entry name" value="Retrovirus zinc finger-like domains"/>
    <property type="match status" value="1"/>
</dbReference>
<evidence type="ECO:0000259" key="6">
    <source>
        <dbReference type="PROSITE" id="PS50158"/>
    </source>
</evidence>
<evidence type="ECO:0000256" key="1">
    <source>
        <dbReference type="ARBA" id="ARBA00022723"/>
    </source>
</evidence>
<proteinExistence type="predicted"/>
<feature type="domain" description="CCHC-type" evidence="6">
    <location>
        <begin position="434"/>
        <end position="449"/>
    </location>
</feature>
<reference evidence="8 9" key="1">
    <citation type="submission" date="2019-01" db="EMBL/GenBank/DDBJ databases">
        <title>Sequencing of cultivated peanut Arachis hypogaea provides insights into genome evolution and oil improvement.</title>
        <authorList>
            <person name="Chen X."/>
        </authorList>
    </citation>
    <scope>NUCLEOTIDE SEQUENCE [LARGE SCALE GENOMIC DNA]</scope>
    <source>
        <strain evidence="9">cv. Fuhuasheng</strain>
        <tissue evidence="8">Leaves</tissue>
    </source>
</reference>
<feature type="compositionally biased region" description="Polar residues" evidence="5">
    <location>
        <begin position="135"/>
        <end position="155"/>
    </location>
</feature>
<dbReference type="InterPro" id="IPR001878">
    <property type="entry name" value="Znf_CCHC"/>
</dbReference>
<keyword evidence="1" id="KW-0479">Metal-binding</keyword>
<dbReference type="InterPro" id="IPR006564">
    <property type="entry name" value="Znf_PMZ"/>
</dbReference>
<evidence type="ECO:0008006" key="10">
    <source>
        <dbReference type="Google" id="ProtNLM"/>
    </source>
</evidence>
<evidence type="ECO:0000313" key="8">
    <source>
        <dbReference type="EMBL" id="RYR51335.1"/>
    </source>
</evidence>
<feature type="domain" description="SWIM-type" evidence="7">
    <location>
        <begin position="316"/>
        <end position="348"/>
    </location>
</feature>
<dbReference type="SMART" id="SM00575">
    <property type="entry name" value="ZnF_PMZ"/>
    <property type="match status" value="1"/>
</dbReference>
<keyword evidence="9" id="KW-1185">Reference proteome</keyword>
<keyword evidence="2 4" id="KW-0863">Zinc-finger</keyword>
<accession>A0A445CK73</accession>
<feature type="region of interest" description="Disordered" evidence="5">
    <location>
        <begin position="391"/>
        <end position="423"/>
    </location>
</feature>
<feature type="compositionally biased region" description="Basic residues" evidence="5">
    <location>
        <begin position="394"/>
        <end position="406"/>
    </location>
</feature>
<name>A0A445CK73_ARAHY</name>
<protein>
    <recommendedName>
        <fullName evidence="10">SWIM-type domain-containing protein</fullName>
    </recommendedName>
</protein>
<dbReference type="PANTHER" id="PTHR31973">
    <property type="entry name" value="POLYPROTEIN, PUTATIVE-RELATED"/>
    <property type="match status" value="1"/>
</dbReference>
<evidence type="ECO:0000313" key="9">
    <source>
        <dbReference type="Proteomes" id="UP000289738"/>
    </source>
</evidence>
<dbReference type="EMBL" id="SDMP01000006">
    <property type="protein sequence ID" value="RYR51335.1"/>
    <property type="molecule type" value="Genomic_DNA"/>
</dbReference>
<dbReference type="PROSITE" id="PS50966">
    <property type="entry name" value="ZF_SWIM"/>
    <property type="match status" value="1"/>
</dbReference>
<dbReference type="Pfam" id="PF26130">
    <property type="entry name" value="PB1-like"/>
    <property type="match status" value="1"/>
</dbReference>
<dbReference type="GO" id="GO:0008270">
    <property type="term" value="F:zinc ion binding"/>
    <property type="evidence" value="ECO:0007669"/>
    <property type="project" value="UniProtKB-KW"/>
</dbReference>
<feature type="region of interest" description="Disordered" evidence="5">
    <location>
        <begin position="488"/>
        <end position="567"/>
    </location>
</feature>
<dbReference type="InterPro" id="IPR007527">
    <property type="entry name" value="Znf_SWIM"/>
</dbReference>
<dbReference type="AlphaFoldDB" id="A0A445CK73"/>
<gene>
    <name evidence="8" type="ORF">Ahy_A06g026354</name>
</gene>
<evidence type="ECO:0000256" key="5">
    <source>
        <dbReference type="SAM" id="MobiDB-lite"/>
    </source>
</evidence>
<evidence type="ECO:0000256" key="2">
    <source>
        <dbReference type="ARBA" id="ARBA00022771"/>
    </source>
</evidence>
<evidence type="ECO:0000259" key="7">
    <source>
        <dbReference type="PROSITE" id="PS50966"/>
    </source>
</evidence>
<dbReference type="Proteomes" id="UP000289738">
    <property type="component" value="Chromosome A06"/>
</dbReference>
<feature type="region of interest" description="Disordered" evidence="5">
    <location>
        <begin position="254"/>
        <end position="294"/>
    </location>
</feature>